<feature type="region of interest" description="Disordered" evidence="1">
    <location>
        <begin position="1"/>
        <end position="59"/>
    </location>
</feature>
<sequence length="267" mass="30425">MEKREARDANTKMGDKEFEESSVRRYGNKHSSRTPQFEFEDNFDICDNTDSAPASSDQEIEAKMTKDVMEDKLKSSKPINIPRVKQITNVDAHTDERKPIRFPNRFTPSPPSSLGDTVYDSPTLPRPSNDFNHVMIKLRRRGDIDRVRSCETVDDSSDGESCISSFRATPISMSVPERSGQKGRRTVHFDETTITLTAELGESAARFRSQWRKKRATNNSTRFGESKNISIYHDDNEMPSPEPERANTSNGKSIFDICNYSSYGRYT</sequence>
<feature type="compositionally biased region" description="Basic and acidic residues" evidence="1">
    <location>
        <begin position="1"/>
        <end position="23"/>
    </location>
</feature>
<feature type="compositionally biased region" description="Polar residues" evidence="1">
    <location>
        <begin position="217"/>
        <end position="229"/>
    </location>
</feature>
<evidence type="ECO:0000313" key="3">
    <source>
        <dbReference type="Proteomes" id="UP001642483"/>
    </source>
</evidence>
<keyword evidence="3" id="KW-1185">Reference proteome</keyword>
<comment type="caution">
    <text evidence="2">The sequence shown here is derived from an EMBL/GenBank/DDBJ whole genome shotgun (WGS) entry which is preliminary data.</text>
</comment>
<gene>
    <name evidence="2" type="ORF">CVLEPA_LOCUS27991</name>
</gene>
<proteinExistence type="predicted"/>
<dbReference type="Proteomes" id="UP001642483">
    <property type="component" value="Unassembled WGS sequence"/>
</dbReference>
<accession>A0ABP0GSJ8</accession>
<reference evidence="2 3" key="1">
    <citation type="submission" date="2024-02" db="EMBL/GenBank/DDBJ databases">
        <authorList>
            <person name="Daric V."/>
            <person name="Darras S."/>
        </authorList>
    </citation>
    <scope>NUCLEOTIDE SEQUENCE [LARGE SCALE GENOMIC DNA]</scope>
</reference>
<organism evidence="2 3">
    <name type="scientific">Clavelina lepadiformis</name>
    <name type="common">Light-bulb sea squirt</name>
    <name type="synonym">Ascidia lepadiformis</name>
    <dbReference type="NCBI Taxonomy" id="159417"/>
    <lineage>
        <taxon>Eukaryota</taxon>
        <taxon>Metazoa</taxon>
        <taxon>Chordata</taxon>
        <taxon>Tunicata</taxon>
        <taxon>Ascidiacea</taxon>
        <taxon>Aplousobranchia</taxon>
        <taxon>Clavelinidae</taxon>
        <taxon>Clavelina</taxon>
    </lineage>
</organism>
<feature type="region of interest" description="Disordered" evidence="1">
    <location>
        <begin position="214"/>
        <end position="251"/>
    </location>
</feature>
<name>A0ABP0GSJ8_CLALP</name>
<evidence type="ECO:0000256" key="1">
    <source>
        <dbReference type="SAM" id="MobiDB-lite"/>
    </source>
</evidence>
<dbReference type="EMBL" id="CAWYQH010000141">
    <property type="protein sequence ID" value="CAK8694637.1"/>
    <property type="molecule type" value="Genomic_DNA"/>
</dbReference>
<feature type="compositionally biased region" description="Polar residues" evidence="1">
    <location>
        <begin position="48"/>
        <end position="57"/>
    </location>
</feature>
<protein>
    <submittedName>
        <fullName evidence="2">Uncharacterized protein</fullName>
    </submittedName>
</protein>
<evidence type="ECO:0000313" key="2">
    <source>
        <dbReference type="EMBL" id="CAK8694637.1"/>
    </source>
</evidence>